<reference evidence="1" key="1">
    <citation type="submission" date="2023-03" db="EMBL/GenBank/DDBJ databases">
        <title>Massive genome expansion in bonnet fungi (Mycena s.s.) driven by repeated elements and novel gene families across ecological guilds.</title>
        <authorList>
            <consortium name="Lawrence Berkeley National Laboratory"/>
            <person name="Harder C.B."/>
            <person name="Miyauchi S."/>
            <person name="Viragh M."/>
            <person name="Kuo A."/>
            <person name="Thoen E."/>
            <person name="Andreopoulos B."/>
            <person name="Lu D."/>
            <person name="Skrede I."/>
            <person name="Drula E."/>
            <person name="Henrissat B."/>
            <person name="Morin E."/>
            <person name="Kohler A."/>
            <person name="Barry K."/>
            <person name="LaButti K."/>
            <person name="Morin E."/>
            <person name="Salamov A."/>
            <person name="Lipzen A."/>
            <person name="Mereny Z."/>
            <person name="Hegedus B."/>
            <person name="Baldrian P."/>
            <person name="Stursova M."/>
            <person name="Weitz H."/>
            <person name="Taylor A."/>
            <person name="Grigoriev I.V."/>
            <person name="Nagy L.G."/>
            <person name="Martin F."/>
            <person name="Kauserud H."/>
        </authorList>
    </citation>
    <scope>NUCLEOTIDE SEQUENCE</scope>
    <source>
        <strain evidence="1">CBHHK182m</strain>
    </source>
</reference>
<dbReference type="AlphaFoldDB" id="A0AAD7JAV3"/>
<dbReference type="EMBL" id="JARKIB010000038">
    <property type="protein sequence ID" value="KAJ7759966.1"/>
    <property type="molecule type" value="Genomic_DNA"/>
</dbReference>
<protein>
    <submittedName>
        <fullName evidence="1">Uncharacterized protein</fullName>
    </submittedName>
</protein>
<keyword evidence="2" id="KW-1185">Reference proteome</keyword>
<feature type="non-terminal residue" evidence="1">
    <location>
        <position position="1"/>
    </location>
</feature>
<name>A0AAD7JAV3_9AGAR</name>
<gene>
    <name evidence="1" type="ORF">B0H16DRAFT_1815213</name>
</gene>
<organism evidence="1 2">
    <name type="scientific">Mycena metata</name>
    <dbReference type="NCBI Taxonomy" id="1033252"/>
    <lineage>
        <taxon>Eukaryota</taxon>
        <taxon>Fungi</taxon>
        <taxon>Dikarya</taxon>
        <taxon>Basidiomycota</taxon>
        <taxon>Agaricomycotina</taxon>
        <taxon>Agaricomycetes</taxon>
        <taxon>Agaricomycetidae</taxon>
        <taxon>Agaricales</taxon>
        <taxon>Marasmiineae</taxon>
        <taxon>Mycenaceae</taxon>
        <taxon>Mycena</taxon>
    </lineage>
</organism>
<evidence type="ECO:0000313" key="2">
    <source>
        <dbReference type="Proteomes" id="UP001215598"/>
    </source>
</evidence>
<proteinExistence type="predicted"/>
<accession>A0AAD7JAV3</accession>
<feature type="non-terminal residue" evidence="1">
    <location>
        <position position="132"/>
    </location>
</feature>
<dbReference type="Proteomes" id="UP001215598">
    <property type="component" value="Unassembled WGS sequence"/>
</dbReference>
<dbReference type="InterPro" id="IPR012337">
    <property type="entry name" value="RNaseH-like_sf"/>
</dbReference>
<comment type="caution">
    <text evidence="1">The sequence shown here is derived from an EMBL/GenBank/DDBJ whole genome shotgun (WGS) entry which is preliminary data.</text>
</comment>
<sequence length="132" mass="15386">LVTILFAMNRDAQAFRHPLENRHWNRLEILELILQQPHTVQTIMSSENTPILAATIPAFELFISSWEAMMADPDLKEENIADIISPGLEIARKYYDKWDNTDAYIIAMFINPSIRLEWIKKNWSVEDQEAAK</sequence>
<evidence type="ECO:0000313" key="1">
    <source>
        <dbReference type="EMBL" id="KAJ7759966.1"/>
    </source>
</evidence>
<dbReference type="SUPFAM" id="SSF53098">
    <property type="entry name" value="Ribonuclease H-like"/>
    <property type="match status" value="1"/>
</dbReference>